<feature type="compositionally biased region" description="Basic residues" evidence="14">
    <location>
        <begin position="313"/>
        <end position="324"/>
    </location>
</feature>
<dbReference type="GO" id="GO:1990904">
    <property type="term" value="C:ribonucleoprotein complex"/>
    <property type="evidence" value="ECO:0007669"/>
    <property type="project" value="UniProtKB-UniRule"/>
</dbReference>
<evidence type="ECO:0000256" key="14">
    <source>
        <dbReference type="SAM" id="MobiDB-lite"/>
    </source>
</evidence>
<comment type="subcellular location">
    <subcellularLocation>
        <location evidence="1">Nucleus</location>
        <location evidence="1">Nucleoplasm</location>
    </subcellularLocation>
</comment>
<feature type="compositionally biased region" description="Basic and acidic residues" evidence="14">
    <location>
        <begin position="217"/>
        <end position="282"/>
    </location>
</feature>
<keyword evidence="4" id="KW-0507">mRNA processing</keyword>
<keyword evidence="11" id="KW-0539">Nucleus</keyword>
<keyword evidence="19" id="KW-1185">Reference proteome</keyword>
<feature type="region of interest" description="Disordered" evidence="14">
    <location>
        <begin position="479"/>
        <end position="504"/>
    </location>
</feature>
<dbReference type="eggNOG" id="KOG0118">
    <property type="taxonomic scope" value="Eukaryota"/>
</dbReference>
<dbReference type="InterPro" id="IPR000504">
    <property type="entry name" value="RRM_dom"/>
</dbReference>
<dbReference type="EMBL" id="KQ971321">
    <property type="protein sequence ID" value="EFA00619.1"/>
    <property type="molecule type" value="Genomic_DNA"/>
</dbReference>
<evidence type="ECO:0000259" key="16">
    <source>
        <dbReference type="PROSITE" id="PS50961"/>
    </source>
</evidence>
<evidence type="ECO:0000313" key="18">
    <source>
        <dbReference type="EMBL" id="EFA00619.1"/>
    </source>
</evidence>
<dbReference type="HOGENOM" id="CLU_020946_1_0_1"/>
<accession>D6WH19</accession>
<dbReference type="Pfam" id="PF08777">
    <property type="entry name" value="RRM_3"/>
    <property type="match status" value="1"/>
</dbReference>
<dbReference type="PRINTS" id="PR00302">
    <property type="entry name" value="LUPUSLA"/>
</dbReference>
<dbReference type="AlphaFoldDB" id="D6WH19"/>
<dbReference type="Pfam" id="PF00076">
    <property type="entry name" value="RRM_1"/>
    <property type="match status" value="1"/>
</dbReference>
<dbReference type="GO" id="GO:0007283">
    <property type="term" value="P:spermatogenesis"/>
    <property type="evidence" value="ECO:0007669"/>
    <property type="project" value="UniProtKB-KW"/>
</dbReference>
<dbReference type="SUPFAM" id="SSF54928">
    <property type="entry name" value="RNA-binding domain, RBD"/>
    <property type="match status" value="1"/>
</dbReference>
<reference evidence="18 19" key="1">
    <citation type="journal article" date="2008" name="Nature">
        <title>The genome of the model beetle and pest Tribolium castaneum.</title>
        <authorList>
            <consortium name="Tribolium Genome Sequencing Consortium"/>
            <person name="Richards S."/>
            <person name="Gibbs R.A."/>
            <person name="Weinstock G.M."/>
            <person name="Brown S.J."/>
            <person name="Denell R."/>
            <person name="Beeman R.W."/>
            <person name="Gibbs R."/>
            <person name="Beeman R.W."/>
            <person name="Brown S.J."/>
            <person name="Bucher G."/>
            <person name="Friedrich M."/>
            <person name="Grimmelikhuijzen C.J."/>
            <person name="Klingler M."/>
            <person name="Lorenzen M."/>
            <person name="Richards S."/>
            <person name="Roth S."/>
            <person name="Schroder R."/>
            <person name="Tautz D."/>
            <person name="Zdobnov E.M."/>
            <person name="Muzny D."/>
            <person name="Gibbs R.A."/>
            <person name="Weinstock G.M."/>
            <person name="Attaway T."/>
            <person name="Bell S."/>
            <person name="Buhay C.J."/>
            <person name="Chandrabose M.N."/>
            <person name="Chavez D."/>
            <person name="Clerk-Blankenburg K.P."/>
            <person name="Cree A."/>
            <person name="Dao M."/>
            <person name="Davis C."/>
            <person name="Chacko J."/>
            <person name="Dinh H."/>
            <person name="Dugan-Rocha S."/>
            <person name="Fowler G."/>
            <person name="Garner T.T."/>
            <person name="Garnes J."/>
            <person name="Gnirke A."/>
            <person name="Hawes A."/>
            <person name="Hernandez J."/>
            <person name="Hines S."/>
            <person name="Holder M."/>
            <person name="Hume J."/>
            <person name="Jhangiani S.N."/>
            <person name="Joshi V."/>
            <person name="Khan Z.M."/>
            <person name="Jackson L."/>
            <person name="Kovar C."/>
            <person name="Kowis A."/>
            <person name="Lee S."/>
            <person name="Lewis L.R."/>
            <person name="Margolis J."/>
            <person name="Morgan M."/>
            <person name="Nazareth L.V."/>
            <person name="Nguyen N."/>
            <person name="Okwuonu G."/>
            <person name="Parker D."/>
            <person name="Richards S."/>
            <person name="Ruiz S.J."/>
            <person name="Santibanez J."/>
            <person name="Savard J."/>
            <person name="Scherer S.E."/>
            <person name="Schneider B."/>
            <person name="Sodergren E."/>
            <person name="Tautz D."/>
            <person name="Vattahil S."/>
            <person name="Villasana D."/>
            <person name="White C.S."/>
            <person name="Wright R."/>
            <person name="Park Y."/>
            <person name="Beeman R.W."/>
            <person name="Lord J."/>
            <person name="Oppert B."/>
            <person name="Lorenzen M."/>
            <person name="Brown S."/>
            <person name="Wang L."/>
            <person name="Savard J."/>
            <person name="Tautz D."/>
            <person name="Richards S."/>
            <person name="Weinstock G."/>
            <person name="Gibbs R.A."/>
            <person name="Liu Y."/>
            <person name="Worley K."/>
            <person name="Weinstock G."/>
            <person name="Elsik C.G."/>
            <person name="Reese J.T."/>
            <person name="Elhaik E."/>
            <person name="Landan G."/>
            <person name="Graur D."/>
            <person name="Arensburger P."/>
            <person name="Atkinson P."/>
            <person name="Beeman R.W."/>
            <person name="Beidler J."/>
            <person name="Brown S.J."/>
            <person name="Demuth J.P."/>
            <person name="Drury D.W."/>
            <person name="Du Y.Z."/>
            <person name="Fujiwara H."/>
            <person name="Lorenzen M."/>
            <person name="Maselli V."/>
            <person name="Osanai M."/>
            <person name="Park Y."/>
            <person name="Robertson H.M."/>
            <person name="Tu Z."/>
            <person name="Wang J.J."/>
            <person name="Wang S."/>
            <person name="Richards S."/>
            <person name="Song H."/>
            <person name="Zhang L."/>
            <person name="Sodergren E."/>
            <person name="Werner D."/>
            <person name="Stanke M."/>
            <person name="Morgenstern B."/>
            <person name="Solovyev V."/>
            <person name="Kosarev P."/>
            <person name="Brown G."/>
            <person name="Chen H.C."/>
            <person name="Ermolaeva O."/>
            <person name="Hlavina W."/>
            <person name="Kapustin Y."/>
            <person name="Kiryutin B."/>
            <person name="Kitts P."/>
            <person name="Maglott D."/>
            <person name="Pruitt K."/>
            <person name="Sapojnikov V."/>
            <person name="Souvorov A."/>
            <person name="Mackey A.J."/>
            <person name="Waterhouse R.M."/>
            <person name="Wyder S."/>
            <person name="Zdobnov E.M."/>
            <person name="Zdobnov E.M."/>
            <person name="Wyder S."/>
            <person name="Kriventseva E.V."/>
            <person name="Kadowaki T."/>
            <person name="Bork P."/>
            <person name="Aranda M."/>
            <person name="Bao R."/>
            <person name="Beermann A."/>
            <person name="Berns N."/>
            <person name="Bolognesi R."/>
            <person name="Bonneton F."/>
            <person name="Bopp D."/>
            <person name="Brown S.J."/>
            <person name="Bucher G."/>
            <person name="Butts T."/>
            <person name="Chaumot A."/>
            <person name="Denell R.E."/>
            <person name="Ferrier D.E."/>
            <person name="Friedrich M."/>
            <person name="Gordon C.M."/>
            <person name="Jindra M."/>
            <person name="Klingler M."/>
            <person name="Lan Q."/>
            <person name="Lattorff H.M."/>
            <person name="Laudet V."/>
            <person name="von Levetsow C."/>
            <person name="Liu Z."/>
            <person name="Lutz R."/>
            <person name="Lynch J.A."/>
            <person name="da Fonseca R.N."/>
            <person name="Posnien N."/>
            <person name="Reuter R."/>
            <person name="Roth S."/>
            <person name="Savard J."/>
            <person name="Schinko J.B."/>
            <person name="Schmitt C."/>
            <person name="Schoppmeier M."/>
            <person name="Schroder R."/>
            <person name="Shippy T.D."/>
            <person name="Simonnet F."/>
            <person name="Marques-Souza H."/>
            <person name="Tautz D."/>
            <person name="Tomoyasu Y."/>
            <person name="Trauner J."/>
            <person name="Van der Zee M."/>
            <person name="Vervoort M."/>
            <person name="Wittkopp N."/>
            <person name="Wimmer E.A."/>
            <person name="Yang X."/>
            <person name="Jones A.K."/>
            <person name="Sattelle D.B."/>
            <person name="Ebert P.R."/>
            <person name="Nelson D."/>
            <person name="Scott J.G."/>
            <person name="Beeman R.W."/>
            <person name="Muthukrishnan S."/>
            <person name="Kramer K.J."/>
            <person name="Arakane Y."/>
            <person name="Beeman R.W."/>
            <person name="Zhu Q."/>
            <person name="Hogenkamp D."/>
            <person name="Dixit R."/>
            <person name="Oppert B."/>
            <person name="Jiang H."/>
            <person name="Zou Z."/>
            <person name="Marshall J."/>
            <person name="Elpidina E."/>
            <person name="Vinokurov K."/>
            <person name="Oppert C."/>
            <person name="Zou Z."/>
            <person name="Evans J."/>
            <person name="Lu Z."/>
            <person name="Zhao P."/>
            <person name="Sumathipala N."/>
            <person name="Altincicek B."/>
            <person name="Vilcinskas A."/>
            <person name="Williams M."/>
            <person name="Hultmark D."/>
            <person name="Hetru C."/>
            <person name="Jiang H."/>
            <person name="Grimmelikhuijzen C.J."/>
            <person name="Hauser F."/>
            <person name="Cazzamali G."/>
            <person name="Williamson M."/>
            <person name="Park Y."/>
            <person name="Li B."/>
            <person name="Tanaka Y."/>
            <person name="Predel R."/>
            <person name="Neupert S."/>
            <person name="Schachtner J."/>
            <person name="Verleyen P."/>
            <person name="Raible F."/>
            <person name="Bork P."/>
            <person name="Friedrich M."/>
            <person name="Walden K.K."/>
            <person name="Robertson H.M."/>
            <person name="Angeli S."/>
            <person name="Foret S."/>
            <person name="Bucher G."/>
            <person name="Schuetz S."/>
            <person name="Maleszka R."/>
            <person name="Wimmer E.A."/>
            <person name="Beeman R.W."/>
            <person name="Lorenzen M."/>
            <person name="Tomoyasu Y."/>
            <person name="Miller S.C."/>
            <person name="Grossmann D."/>
            <person name="Bucher G."/>
        </authorList>
    </citation>
    <scope>NUCLEOTIDE SEQUENCE [LARGE SCALE GENOMIC DNA]</scope>
    <source>
        <strain evidence="18 19">Georgia GA2</strain>
    </source>
</reference>
<feature type="compositionally biased region" description="Basic and acidic residues" evidence="14">
    <location>
        <begin position="1"/>
        <end position="17"/>
    </location>
</feature>
<evidence type="ECO:0000256" key="9">
    <source>
        <dbReference type="ARBA" id="ARBA00023163"/>
    </source>
</evidence>
<reference evidence="18 19" key="2">
    <citation type="journal article" date="2010" name="Nucleic Acids Res.">
        <title>BeetleBase in 2010: revisions to provide comprehensive genomic information for Tribolium castaneum.</title>
        <authorList>
            <person name="Kim H.S."/>
            <person name="Murphy T."/>
            <person name="Xia J."/>
            <person name="Caragea D."/>
            <person name="Park Y."/>
            <person name="Beeman R.W."/>
            <person name="Lorenzen M.D."/>
            <person name="Butcher S."/>
            <person name="Manak J.R."/>
            <person name="Brown S.J."/>
        </authorList>
    </citation>
    <scope>GENOME REANNOTATION</scope>
    <source>
        <strain evidence="18 19">Georgia GA2</strain>
    </source>
</reference>
<feature type="domain" description="RRM" evidence="15">
    <location>
        <begin position="115"/>
        <end position="178"/>
    </location>
</feature>
<keyword evidence="6" id="KW-0744">Spermatogenesis</keyword>
<dbReference type="SUPFAM" id="SSF46785">
    <property type="entry name" value="Winged helix' DNA-binding domain"/>
    <property type="match status" value="1"/>
</dbReference>
<evidence type="ECO:0000256" key="6">
    <source>
        <dbReference type="ARBA" id="ARBA00022871"/>
    </source>
</evidence>
<gene>
    <name evidence="18" type="primary">AUGUSTUS-3.0.2_03495</name>
    <name evidence="18" type="ORF">TcasGA2_TC003495</name>
</gene>
<evidence type="ECO:0000256" key="11">
    <source>
        <dbReference type="ARBA" id="ARBA00023242"/>
    </source>
</evidence>
<evidence type="ECO:0000256" key="13">
    <source>
        <dbReference type="PROSITE-ProRule" id="PRU00332"/>
    </source>
</evidence>
<keyword evidence="10" id="KW-0508">mRNA splicing</keyword>
<dbReference type="InterPro" id="IPR012677">
    <property type="entry name" value="Nucleotide-bd_a/b_plait_sf"/>
</dbReference>
<dbReference type="Pfam" id="PF05383">
    <property type="entry name" value="La"/>
    <property type="match status" value="1"/>
</dbReference>
<keyword evidence="9" id="KW-0804">Transcription</keyword>
<dbReference type="CDD" id="cd07323">
    <property type="entry name" value="LAM"/>
    <property type="match status" value="1"/>
</dbReference>
<dbReference type="GO" id="GO:0003723">
    <property type="term" value="F:RNA binding"/>
    <property type="evidence" value="ECO:0000318"/>
    <property type="project" value="GO_Central"/>
</dbReference>
<feature type="region of interest" description="Disordered" evidence="14">
    <location>
        <begin position="199"/>
        <end position="324"/>
    </location>
</feature>
<feature type="compositionally biased region" description="Basic and acidic residues" evidence="14">
    <location>
        <begin position="290"/>
        <end position="302"/>
    </location>
</feature>
<dbReference type="KEGG" id="tca:663597"/>
<evidence type="ECO:0000256" key="2">
    <source>
        <dbReference type="ARBA" id="ARBA00008680"/>
    </source>
</evidence>
<dbReference type="GO" id="GO:0030154">
    <property type="term" value="P:cell differentiation"/>
    <property type="evidence" value="ECO:0007669"/>
    <property type="project" value="UniProtKB-KW"/>
</dbReference>
<dbReference type="PROSITE" id="PS50961">
    <property type="entry name" value="HTH_LA"/>
    <property type="match status" value="1"/>
</dbReference>
<sequence length="504" mass="58688">MENETKENANAHDDSILKKGRHRKKQLYNSILQQMEFYFSDSNLTKDRFLSQLIKENPFVDLNVFLKFNKITKLTTSIDDIQKAVQKSQLIELSEDRSRIRRTKPVKEKANVDDCTIYVERLKSDATHEWLNSVFSEFGNVVYVSIPKYKNNSAIKGFAFVEFEKEKEAQNALNYFESIGCKMPSNTEPETLCSIKTFEESNEQSEASSKNSTLKPKSGEDEKATKKRKLEDNSENSEKLDSEHCESKAEEKIRKRKLEESESGESEEKGKKMKVDDSKHTEENDEHSESDEKEKNSKHDTGDVSESDDAENKKKKKLKKEHKKKNYIKELGLQVLSKKEWKKMRNRYLDLQKKKMKEFKKHLLKAKFNQPNYEQKSKTPTAKTELNKEDFTKGLIVKIKLTEATLDIKKLKNEIKTSSADILYVDIPNPGSENIYVRFNTTEGAKNFCSQESFGKKEVLTGQEESSYWEKIKTDREDKLNKAKKKQRGRDKLLKKAKHTKFDD</sequence>
<evidence type="ECO:0000259" key="17">
    <source>
        <dbReference type="PROSITE" id="PS51939"/>
    </source>
</evidence>
<comment type="similarity">
    <text evidence="2">Belongs to the LARP7 family.</text>
</comment>
<dbReference type="GO" id="GO:0008380">
    <property type="term" value="P:RNA splicing"/>
    <property type="evidence" value="ECO:0007669"/>
    <property type="project" value="UniProtKB-KW"/>
</dbReference>
<name>D6WH19_TRICA</name>
<dbReference type="Gene3D" id="1.10.10.10">
    <property type="entry name" value="Winged helix-like DNA-binding domain superfamily/Winged helix DNA-binding domain"/>
    <property type="match status" value="1"/>
</dbReference>
<dbReference type="InterPro" id="IPR036388">
    <property type="entry name" value="WH-like_DNA-bd_sf"/>
</dbReference>
<proteinExistence type="inferred from homology"/>
<feature type="domain" description="HTH La-type RNA-binding" evidence="16">
    <location>
        <begin position="21"/>
        <end position="110"/>
    </location>
</feature>
<dbReference type="GO" id="GO:0006397">
    <property type="term" value="P:mRNA processing"/>
    <property type="evidence" value="ECO:0007669"/>
    <property type="project" value="UniProtKB-KW"/>
</dbReference>
<dbReference type="InParanoid" id="D6WH19"/>
<feature type="domain" description="XRRM" evidence="17">
    <location>
        <begin position="390"/>
        <end position="499"/>
    </location>
</feature>
<evidence type="ECO:0000256" key="5">
    <source>
        <dbReference type="ARBA" id="ARBA00022782"/>
    </source>
</evidence>
<dbReference type="InterPro" id="IPR045180">
    <property type="entry name" value="La_dom_prot"/>
</dbReference>
<keyword evidence="5" id="KW-0221">Differentiation</keyword>
<dbReference type="SMART" id="SM00715">
    <property type="entry name" value="LA"/>
    <property type="match status" value="1"/>
</dbReference>
<dbReference type="FunCoup" id="D6WH19">
    <property type="interactions" value="1335"/>
</dbReference>
<dbReference type="Gene3D" id="3.30.70.330">
    <property type="match status" value="2"/>
</dbReference>
<dbReference type="InterPro" id="IPR036390">
    <property type="entry name" value="WH_DNA-bd_sf"/>
</dbReference>
<dbReference type="Proteomes" id="UP000007266">
    <property type="component" value="Linkage group 3"/>
</dbReference>
<dbReference type="InterPro" id="IPR006630">
    <property type="entry name" value="La_HTH"/>
</dbReference>
<dbReference type="InterPro" id="IPR002344">
    <property type="entry name" value="Lupus_La"/>
</dbReference>
<keyword evidence="7 13" id="KW-0694">RNA-binding</keyword>
<dbReference type="InterPro" id="IPR035979">
    <property type="entry name" value="RBD_domain_sf"/>
</dbReference>
<feature type="compositionally biased region" description="Polar residues" evidence="14">
    <location>
        <begin position="204"/>
        <end position="215"/>
    </location>
</feature>
<evidence type="ECO:0000256" key="7">
    <source>
        <dbReference type="ARBA" id="ARBA00022884"/>
    </source>
</evidence>
<evidence type="ECO:0000256" key="4">
    <source>
        <dbReference type="ARBA" id="ARBA00022664"/>
    </source>
</evidence>
<dbReference type="SMART" id="SM00360">
    <property type="entry name" value="RRM"/>
    <property type="match status" value="1"/>
</dbReference>
<dbReference type="OMA" id="WCSLRNK"/>
<evidence type="ECO:0000259" key="15">
    <source>
        <dbReference type="PROSITE" id="PS50102"/>
    </source>
</evidence>
<evidence type="ECO:0000256" key="10">
    <source>
        <dbReference type="ARBA" id="ARBA00023187"/>
    </source>
</evidence>
<organism evidence="18 19">
    <name type="scientific">Tribolium castaneum</name>
    <name type="common">Red flour beetle</name>
    <dbReference type="NCBI Taxonomy" id="7070"/>
    <lineage>
        <taxon>Eukaryota</taxon>
        <taxon>Metazoa</taxon>
        <taxon>Ecdysozoa</taxon>
        <taxon>Arthropoda</taxon>
        <taxon>Hexapoda</taxon>
        <taxon>Insecta</taxon>
        <taxon>Pterygota</taxon>
        <taxon>Neoptera</taxon>
        <taxon>Endopterygota</taxon>
        <taxon>Coleoptera</taxon>
        <taxon>Polyphaga</taxon>
        <taxon>Cucujiformia</taxon>
        <taxon>Tenebrionidae</taxon>
        <taxon>Tenebrionidae incertae sedis</taxon>
        <taxon>Tribolium</taxon>
    </lineage>
</organism>
<dbReference type="GO" id="GO:0005654">
    <property type="term" value="C:nucleoplasm"/>
    <property type="evidence" value="ECO:0007669"/>
    <property type="project" value="UniProtKB-SubCell"/>
</dbReference>
<evidence type="ECO:0000256" key="8">
    <source>
        <dbReference type="ARBA" id="ARBA00023015"/>
    </source>
</evidence>
<dbReference type="PROSITE" id="PS51939">
    <property type="entry name" value="XRRM"/>
    <property type="match status" value="1"/>
</dbReference>
<evidence type="ECO:0000256" key="1">
    <source>
        <dbReference type="ARBA" id="ARBA00004642"/>
    </source>
</evidence>
<dbReference type="PROSITE" id="PS50102">
    <property type="entry name" value="RRM"/>
    <property type="match status" value="1"/>
</dbReference>
<keyword evidence="8" id="KW-0805">Transcription regulation</keyword>
<feature type="region of interest" description="Disordered" evidence="14">
    <location>
        <begin position="1"/>
        <end position="20"/>
    </location>
</feature>
<dbReference type="InterPro" id="IPR034887">
    <property type="entry name" value="LARP7_RRM1"/>
</dbReference>
<feature type="compositionally biased region" description="Basic and acidic residues" evidence="14">
    <location>
        <begin position="490"/>
        <end position="504"/>
    </location>
</feature>
<evidence type="ECO:0000313" key="19">
    <source>
        <dbReference type="Proteomes" id="UP000007266"/>
    </source>
</evidence>
<dbReference type="STRING" id="7070.D6WH19"/>
<evidence type="ECO:0000256" key="12">
    <source>
        <dbReference type="ARBA" id="ARBA00029640"/>
    </source>
</evidence>
<dbReference type="PANTHER" id="PTHR22792:SF62">
    <property type="entry name" value="LA-RELATED PROTEIN 7"/>
    <property type="match status" value="1"/>
</dbReference>
<dbReference type="PANTHER" id="PTHR22792">
    <property type="entry name" value="LUPUS LA PROTEIN-RELATED"/>
    <property type="match status" value="1"/>
</dbReference>
<protein>
    <recommendedName>
        <fullName evidence="3">La-related protein 7</fullName>
    </recommendedName>
    <alternativeName>
        <fullName evidence="12">La ribonucleoprotein domain family member 7</fullName>
    </alternativeName>
</protein>
<dbReference type="InterPro" id="IPR014886">
    <property type="entry name" value="La_xRRM"/>
</dbReference>
<evidence type="ECO:0000256" key="3">
    <source>
        <dbReference type="ARBA" id="ARBA00015867"/>
    </source>
</evidence>
<dbReference type="CDD" id="cd12290">
    <property type="entry name" value="RRM1_LARP7"/>
    <property type="match status" value="1"/>
</dbReference>
<dbReference type="OrthoDB" id="439993at2759"/>
<dbReference type="PhylomeDB" id="D6WH19"/>